<evidence type="ECO:0000313" key="10">
    <source>
        <dbReference type="Proteomes" id="UP000480684"/>
    </source>
</evidence>
<comment type="caution">
    <text evidence="9">The sequence shown here is derived from an EMBL/GenBank/DDBJ whole genome shotgun (WGS) entry which is preliminary data.</text>
</comment>
<dbReference type="InterPro" id="IPR003423">
    <property type="entry name" value="OMP_efflux"/>
</dbReference>
<keyword evidence="10" id="KW-1185">Reference proteome</keyword>
<evidence type="ECO:0000256" key="5">
    <source>
        <dbReference type="ARBA" id="ARBA00022692"/>
    </source>
</evidence>
<dbReference type="GO" id="GO:0015562">
    <property type="term" value="F:efflux transmembrane transporter activity"/>
    <property type="evidence" value="ECO:0007669"/>
    <property type="project" value="InterPro"/>
</dbReference>
<dbReference type="PANTHER" id="PTHR30026:SF22">
    <property type="entry name" value="OUTER MEMBRANE EFFLUX PROTEIN"/>
    <property type="match status" value="1"/>
</dbReference>
<feature type="compositionally biased region" description="Low complexity" evidence="8">
    <location>
        <begin position="491"/>
        <end position="502"/>
    </location>
</feature>
<protein>
    <submittedName>
        <fullName evidence="9">TolC family outer membrane protein</fullName>
    </submittedName>
</protein>
<keyword evidence="6" id="KW-0472">Membrane</keyword>
<dbReference type="GO" id="GO:0015288">
    <property type="term" value="F:porin activity"/>
    <property type="evidence" value="ECO:0007669"/>
    <property type="project" value="TreeGrafter"/>
</dbReference>
<proteinExistence type="inferred from homology"/>
<dbReference type="Gene3D" id="1.20.1600.10">
    <property type="entry name" value="Outer membrane efflux proteins (OEP)"/>
    <property type="match status" value="1"/>
</dbReference>
<evidence type="ECO:0000256" key="1">
    <source>
        <dbReference type="ARBA" id="ARBA00004442"/>
    </source>
</evidence>
<evidence type="ECO:0000256" key="2">
    <source>
        <dbReference type="ARBA" id="ARBA00007613"/>
    </source>
</evidence>
<dbReference type="EMBL" id="JAAIYP010000035">
    <property type="protein sequence ID" value="NFV80192.1"/>
    <property type="molecule type" value="Genomic_DNA"/>
</dbReference>
<dbReference type="PANTHER" id="PTHR30026">
    <property type="entry name" value="OUTER MEMBRANE PROTEIN TOLC"/>
    <property type="match status" value="1"/>
</dbReference>
<keyword evidence="5" id="KW-0812">Transmembrane</keyword>
<keyword evidence="4" id="KW-1134">Transmembrane beta strand</keyword>
<dbReference type="Proteomes" id="UP000480684">
    <property type="component" value="Unassembled WGS sequence"/>
</dbReference>
<dbReference type="NCBIfam" id="TIGR01844">
    <property type="entry name" value="type_I_sec_TolC"/>
    <property type="match status" value="1"/>
</dbReference>
<accession>A0A7C9UWJ5</accession>
<evidence type="ECO:0000256" key="4">
    <source>
        <dbReference type="ARBA" id="ARBA00022452"/>
    </source>
</evidence>
<evidence type="ECO:0000256" key="7">
    <source>
        <dbReference type="ARBA" id="ARBA00023237"/>
    </source>
</evidence>
<dbReference type="SUPFAM" id="SSF56954">
    <property type="entry name" value="Outer membrane efflux proteins (OEP)"/>
    <property type="match status" value="1"/>
</dbReference>
<comment type="similarity">
    <text evidence="2">Belongs to the outer membrane factor (OMF) (TC 1.B.17) family.</text>
</comment>
<dbReference type="Pfam" id="PF02321">
    <property type="entry name" value="OEP"/>
    <property type="match status" value="2"/>
</dbReference>
<dbReference type="InterPro" id="IPR010130">
    <property type="entry name" value="T1SS_OMP_TolC"/>
</dbReference>
<feature type="region of interest" description="Disordered" evidence="8">
    <location>
        <begin position="483"/>
        <end position="508"/>
    </location>
</feature>
<feature type="region of interest" description="Disordered" evidence="8">
    <location>
        <begin position="58"/>
        <end position="78"/>
    </location>
</feature>
<organism evidence="9 10">
    <name type="scientific">Magnetospirillum aberrantis SpK</name>
    <dbReference type="NCBI Taxonomy" id="908842"/>
    <lineage>
        <taxon>Bacteria</taxon>
        <taxon>Pseudomonadati</taxon>
        <taxon>Pseudomonadota</taxon>
        <taxon>Alphaproteobacteria</taxon>
        <taxon>Rhodospirillales</taxon>
        <taxon>Rhodospirillaceae</taxon>
        <taxon>Magnetospirillum</taxon>
    </lineage>
</organism>
<gene>
    <name evidence="9" type="ORF">G4223_08720</name>
</gene>
<keyword evidence="3" id="KW-0813">Transport</keyword>
<dbReference type="AlphaFoldDB" id="A0A7C9UWJ5"/>
<dbReference type="GO" id="GO:1990281">
    <property type="term" value="C:efflux pump complex"/>
    <property type="evidence" value="ECO:0007669"/>
    <property type="project" value="TreeGrafter"/>
</dbReference>
<name>A0A7C9UWJ5_9PROT</name>
<reference evidence="9 10" key="1">
    <citation type="submission" date="2020-02" db="EMBL/GenBank/DDBJ databases">
        <authorList>
            <person name="Dziuba M."/>
            <person name="Kuznetsov B."/>
            <person name="Mardanov A."/>
            <person name="Ravin N."/>
            <person name="Grouzdev D."/>
        </authorList>
    </citation>
    <scope>NUCLEOTIDE SEQUENCE [LARGE SCALE GENOMIC DNA]</scope>
    <source>
        <strain evidence="9 10">SpK</strain>
    </source>
</reference>
<sequence length="508" mass="55530">MAGCTALVTVWSAPAVAQNLIDELQSLVESHPQIRSKEKSVSSAEEGIRAARSGYLPTVKLTGDSGPEYVDSPARRQTEGERFYKGRETTGLVVTQRLFDGFATDAQVEAAKVSHEISDADLRATRQNALLEGTLAYIDVLRQIRLIQLARDNERKIQEQLNLEDERVQKGSGIASDVLAAKQRLQVAKERRVNFEGNFEAAVAKYSQVFGHAPDVAALTDPPVPAALIPPQLEDAVRSAQDDNPTLRTATKTISLTSERQRVAEAGYYPNIDLVGRANYENDKNAEIGVRRDWSLLLTATWELFSGFKTDAQVAQASYDHAASKDNQLYASRKVTETVKIAWHKLKTARERISLLENAAVLAEEVWAAQKKRRDAGKATVQDVLDEETRINDARINFTSAYYDMIQHSYELLAAMGRLEVDGIRQVPPAPAKSSAPQDMTQPRTSAAAPEVPQPVAVPVAEPQQAAVPAPVSPYIPVTASAFGDDLPDGSPSAMMSRMRPMVEASGN</sequence>
<comment type="subcellular location">
    <subcellularLocation>
        <location evidence="1">Cell outer membrane</location>
    </subcellularLocation>
</comment>
<evidence type="ECO:0000256" key="6">
    <source>
        <dbReference type="ARBA" id="ARBA00023136"/>
    </source>
</evidence>
<evidence type="ECO:0000256" key="3">
    <source>
        <dbReference type="ARBA" id="ARBA00022448"/>
    </source>
</evidence>
<keyword evidence="7" id="KW-0998">Cell outer membrane</keyword>
<evidence type="ECO:0000256" key="8">
    <source>
        <dbReference type="SAM" id="MobiDB-lite"/>
    </source>
</evidence>
<dbReference type="InterPro" id="IPR051906">
    <property type="entry name" value="TolC-like"/>
</dbReference>
<dbReference type="GO" id="GO:0009279">
    <property type="term" value="C:cell outer membrane"/>
    <property type="evidence" value="ECO:0007669"/>
    <property type="project" value="UniProtKB-SubCell"/>
</dbReference>
<feature type="compositionally biased region" description="Polar residues" evidence="8">
    <location>
        <begin position="435"/>
        <end position="445"/>
    </location>
</feature>
<feature type="region of interest" description="Disordered" evidence="8">
    <location>
        <begin position="427"/>
        <end position="452"/>
    </location>
</feature>
<evidence type="ECO:0000313" key="9">
    <source>
        <dbReference type="EMBL" id="NFV80192.1"/>
    </source>
</evidence>